<proteinExistence type="predicted"/>
<name>A0A9P7MN28_9HYPO</name>
<evidence type="ECO:0000256" key="1">
    <source>
        <dbReference type="SAM" id="SignalP"/>
    </source>
</evidence>
<feature type="non-terminal residue" evidence="2">
    <location>
        <position position="53"/>
    </location>
</feature>
<protein>
    <submittedName>
        <fullName evidence="2">Uncharacterized protein</fullName>
    </submittedName>
</protein>
<organism evidence="2 3">
    <name type="scientific">Claviceps arundinis</name>
    <dbReference type="NCBI Taxonomy" id="1623583"/>
    <lineage>
        <taxon>Eukaryota</taxon>
        <taxon>Fungi</taxon>
        <taxon>Dikarya</taxon>
        <taxon>Ascomycota</taxon>
        <taxon>Pezizomycotina</taxon>
        <taxon>Sordariomycetes</taxon>
        <taxon>Hypocreomycetidae</taxon>
        <taxon>Hypocreales</taxon>
        <taxon>Clavicipitaceae</taxon>
        <taxon>Claviceps</taxon>
    </lineage>
</organism>
<dbReference type="OrthoDB" id="5211809at2759"/>
<feature type="signal peptide" evidence="1">
    <location>
        <begin position="1"/>
        <end position="23"/>
    </location>
</feature>
<comment type="caution">
    <text evidence="2">The sequence shown here is derived from an EMBL/GenBank/DDBJ whole genome shotgun (WGS) entry which is preliminary data.</text>
</comment>
<dbReference type="AlphaFoldDB" id="A0A9P7MN28"/>
<keyword evidence="1" id="KW-0732">Signal</keyword>
<gene>
    <name evidence="2" type="ORF">E4U56_004890</name>
</gene>
<feature type="chain" id="PRO_5040202017" evidence="1">
    <location>
        <begin position="24"/>
        <end position="53"/>
    </location>
</feature>
<evidence type="ECO:0000313" key="3">
    <source>
        <dbReference type="Proteomes" id="UP000784919"/>
    </source>
</evidence>
<dbReference type="EMBL" id="SRPS01000327">
    <property type="protein sequence ID" value="KAG5959610.1"/>
    <property type="molecule type" value="Genomic_DNA"/>
</dbReference>
<evidence type="ECO:0000313" key="2">
    <source>
        <dbReference type="EMBL" id="KAG5959610.1"/>
    </source>
</evidence>
<accession>A0A9P7MN28</accession>
<sequence length="53" mass="5706">MTVTRLSFGRLFNIFLLLNVADCQIPFVSDGNPVLSNGTYYTADPGPIVVNGS</sequence>
<reference evidence="2" key="1">
    <citation type="journal article" date="2020" name="bioRxiv">
        <title>Whole genome comparisons of ergot fungi reveals the divergence and evolution of species within the genus Claviceps are the result of varying mechanisms driving genome evolution and host range expansion.</title>
        <authorList>
            <person name="Wyka S.A."/>
            <person name="Mondo S.J."/>
            <person name="Liu M."/>
            <person name="Dettman J."/>
            <person name="Nalam V."/>
            <person name="Broders K.D."/>
        </authorList>
    </citation>
    <scope>NUCLEOTIDE SEQUENCE</scope>
    <source>
        <strain evidence="2">CCC 1102</strain>
    </source>
</reference>
<dbReference type="Proteomes" id="UP000784919">
    <property type="component" value="Unassembled WGS sequence"/>
</dbReference>